<name>A0A2N3HGR4_9FLAO</name>
<comment type="caution">
    <text evidence="4">The sequence shown here is derived from an EMBL/GenBank/DDBJ whole genome shotgun (WGS) entry which is preliminary data.</text>
</comment>
<keyword evidence="2" id="KW-0812">Transmembrane</keyword>
<evidence type="ECO:0000313" key="4">
    <source>
        <dbReference type="EMBL" id="PKQ44156.1"/>
    </source>
</evidence>
<accession>A0A2N3HGR4</accession>
<protein>
    <submittedName>
        <fullName evidence="4">Lipid carrier--UDP-N-acetylgalactosaminyltransferase</fullName>
    </submittedName>
</protein>
<comment type="similarity">
    <text evidence="1">Belongs to the bacterial sugar transferase family.</text>
</comment>
<dbReference type="AlphaFoldDB" id="A0A2N3HGR4"/>
<dbReference type="EMBL" id="PJEO01000052">
    <property type="protein sequence ID" value="PKQ44156.1"/>
    <property type="molecule type" value="Genomic_DNA"/>
</dbReference>
<dbReference type="PANTHER" id="PTHR30576:SF8">
    <property type="entry name" value="UNDECAPRENYL-PHOSPHATE GALACTOSE PHOSPHOTRANSFERASE"/>
    <property type="match status" value="1"/>
</dbReference>
<evidence type="ECO:0000313" key="5">
    <source>
        <dbReference type="Proteomes" id="UP000233435"/>
    </source>
</evidence>
<dbReference type="InterPro" id="IPR003362">
    <property type="entry name" value="Bact_transf"/>
</dbReference>
<keyword evidence="2" id="KW-1133">Transmembrane helix</keyword>
<keyword evidence="5" id="KW-1185">Reference proteome</keyword>
<sequence length="204" mass="23656">MFYKNVIKRIMDLVIAFIALILLFPIFLIVFIALTISNNGKPLFFQIRPGKNEKLFKIVKFKTMNDKKDAQGNFLDFDKRVTKLGKFVRKYSLDEIPQLFNVLKGDMSLIGPRPLMVEYLPLYNDTQKRRHEVKPGITGWAQVNGRNAILWVKKFEYDVWYVENISLVLDIKILLLTIKKVIFKDGVNSSESLNMTTFTGGNNE</sequence>
<keyword evidence="2" id="KW-0472">Membrane</keyword>
<dbReference type="PANTHER" id="PTHR30576">
    <property type="entry name" value="COLANIC BIOSYNTHESIS UDP-GLUCOSE LIPID CARRIER TRANSFERASE"/>
    <property type="match status" value="1"/>
</dbReference>
<keyword evidence="4" id="KW-0808">Transferase</keyword>
<evidence type="ECO:0000259" key="3">
    <source>
        <dbReference type="Pfam" id="PF02397"/>
    </source>
</evidence>
<dbReference type="Proteomes" id="UP000233435">
    <property type="component" value="Unassembled WGS sequence"/>
</dbReference>
<reference evidence="4 5" key="1">
    <citation type="submission" date="2017-12" db="EMBL/GenBank/DDBJ databases">
        <title>Confluentibacter flavum sp. nov., isolated from the saline lake.</title>
        <authorList>
            <person name="Yu L."/>
        </authorList>
    </citation>
    <scope>NUCLEOTIDE SEQUENCE [LARGE SCALE GENOMIC DNA]</scope>
    <source>
        <strain evidence="4 5">3B</strain>
    </source>
</reference>
<organism evidence="4 5">
    <name type="scientific">Confluentibacter flavum</name>
    <dbReference type="NCBI Taxonomy" id="1909700"/>
    <lineage>
        <taxon>Bacteria</taxon>
        <taxon>Pseudomonadati</taxon>
        <taxon>Bacteroidota</taxon>
        <taxon>Flavobacteriia</taxon>
        <taxon>Flavobacteriales</taxon>
        <taxon>Flavobacteriaceae</taxon>
        <taxon>Confluentibacter</taxon>
    </lineage>
</organism>
<proteinExistence type="inferred from homology"/>
<evidence type="ECO:0000256" key="2">
    <source>
        <dbReference type="SAM" id="Phobius"/>
    </source>
</evidence>
<feature type="transmembrane region" description="Helical" evidence="2">
    <location>
        <begin position="12"/>
        <end position="36"/>
    </location>
</feature>
<evidence type="ECO:0000256" key="1">
    <source>
        <dbReference type="ARBA" id="ARBA00006464"/>
    </source>
</evidence>
<dbReference type="GO" id="GO:0016780">
    <property type="term" value="F:phosphotransferase activity, for other substituted phosphate groups"/>
    <property type="evidence" value="ECO:0007669"/>
    <property type="project" value="TreeGrafter"/>
</dbReference>
<dbReference type="Pfam" id="PF02397">
    <property type="entry name" value="Bac_transf"/>
    <property type="match status" value="1"/>
</dbReference>
<dbReference type="RefSeq" id="WP_106660652.1">
    <property type="nucleotide sequence ID" value="NZ_PJEO01000052.1"/>
</dbReference>
<gene>
    <name evidence="4" type="ORF">CSW08_14820</name>
</gene>
<feature type="domain" description="Bacterial sugar transferase" evidence="3">
    <location>
        <begin position="8"/>
        <end position="182"/>
    </location>
</feature>